<reference evidence="1 2" key="1">
    <citation type="submission" date="2016-06" db="EMBL/GenBank/DDBJ databases">
        <title>Draft genome of Moraxella nonliquefaciens CCUG 60284.</title>
        <authorList>
            <person name="Salva-Serra F."/>
            <person name="Engstrom-Jakobsson H."/>
            <person name="Thorell K."/>
            <person name="Gonzales-Siles L."/>
            <person name="Karlsson R."/>
            <person name="Boulund F."/>
            <person name="Engstrand L."/>
            <person name="Kristiansson E."/>
            <person name="Moore E."/>
        </authorList>
    </citation>
    <scope>NUCLEOTIDE SEQUENCE [LARGE SCALE GENOMIC DNA]</scope>
    <source>
        <strain evidence="1 2">CCUG 60284</strain>
    </source>
</reference>
<comment type="caution">
    <text evidence="1">The sequence shown here is derived from an EMBL/GenBank/DDBJ whole genome shotgun (WGS) entry which is preliminary data.</text>
</comment>
<dbReference type="Proteomes" id="UP000092671">
    <property type="component" value="Unassembled WGS sequence"/>
</dbReference>
<name>A0A1B8PK31_MORNO</name>
<accession>A0A1B8PK31</accession>
<evidence type="ECO:0000313" key="1">
    <source>
        <dbReference type="EMBL" id="OBX51039.1"/>
    </source>
</evidence>
<gene>
    <name evidence="1" type="ORF">A9Z60_08635</name>
</gene>
<dbReference type="EMBL" id="LZDN01000009">
    <property type="protein sequence ID" value="OBX51039.1"/>
    <property type="molecule type" value="Genomic_DNA"/>
</dbReference>
<organism evidence="1 2">
    <name type="scientific">Moraxella nonliquefaciens</name>
    <dbReference type="NCBI Taxonomy" id="478"/>
    <lineage>
        <taxon>Bacteria</taxon>
        <taxon>Pseudomonadati</taxon>
        <taxon>Pseudomonadota</taxon>
        <taxon>Gammaproteobacteria</taxon>
        <taxon>Moraxellales</taxon>
        <taxon>Moraxellaceae</taxon>
        <taxon>Moraxella</taxon>
    </lineage>
</organism>
<evidence type="ECO:0000313" key="2">
    <source>
        <dbReference type="Proteomes" id="UP000092671"/>
    </source>
</evidence>
<sequence length="60" mass="6978">MIDFLNATLNKKSVSIIHEKSDKARTILDFVAKNSLNLLVFILKFIKSTKHYDFNGLIYF</sequence>
<protein>
    <submittedName>
        <fullName evidence="1">Uncharacterized protein</fullName>
    </submittedName>
</protein>
<dbReference type="AlphaFoldDB" id="A0A1B8PK31"/>
<proteinExistence type="predicted"/>